<reference evidence="2" key="1">
    <citation type="submission" date="2020-02" db="EMBL/GenBank/DDBJ databases">
        <authorList>
            <person name="Meier V. D."/>
        </authorList>
    </citation>
    <scope>NUCLEOTIDE SEQUENCE</scope>
    <source>
        <strain evidence="2">AVDCRST_MAG01</strain>
    </source>
</reference>
<dbReference type="AlphaFoldDB" id="A0A6J4Q1A3"/>
<gene>
    <name evidence="2" type="ORF">AVDCRST_MAG01-01-2542</name>
</gene>
<dbReference type="EMBL" id="CADCUW010000344">
    <property type="protein sequence ID" value="CAA9425231.1"/>
    <property type="molecule type" value="Genomic_DNA"/>
</dbReference>
<proteinExistence type="predicted"/>
<evidence type="ECO:0000256" key="1">
    <source>
        <dbReference type="SAM" id="MobiDB-lite"/>
    </source>
</evidence>
<sequence length="619" mass="68543">MRLLCKWWGWDRTLPSEHGTEEREDRRNQGDRLIGYALENLGEGALFMDQHGDPHVLIDGSPMPLNSRCYSWLRRLMWEREERAVNGEYLRTAAGTLAAQAEFAGEAKELHTRAAWHEGALYYELRPGKVVRVGPGGWTFEAHPPVLFRRYPNLKPLPDPGVGGSLDGLLSLVNLKSERDRRLFTAYLVTVPLPHVGCPILSASGPMGSGKTTAGRAVKRLWDPTAPETVRYDPRDFLQKAGHCYVPMLDNLSTLPDSAADTLCRLVTGEADSKRKLYTDDEDVIVELRRAVILNGINAPTDRGDVLDRSLVVELERIPDRDRRTEEEMWAAFEREYPRLLEAAFDVLAKAIACKSSLQLSRRPRLADWGEYAASVYEVMGWGAEAFLSDWDEVVKVQNRATLDGSPVAQAVMKFMEYRDSYQGTSTELHKKLEDVAEDIGVSVSRDKAWPKSARWLWRRIQEVVPLLVASGIEATRSEEKRGTVIVLRKTPADDATNATGLENVTGKPDTGGNTASSNATKAPNATANATQNPADTAESGISGNSGIRSGGFAGPAFSDARPGEDVTVAELKARRTGLSLEDERRVCELVRKGFSERSARQEVAAKDHPIDCECEVCQ</sequence>
<name>A0A6J4Q1A3_9ACTN</name>
<organism evidence="2">
    <name type="scientific">uncultured Rubrobacteraceae bacterium</name>
    <dbReference type="NCBI Taxonomy" id="349277"/>
    <lineage>
        <taxon>Bacteria</taxon>
        <taxon>Bacillati</taxon>
        <taxon>Actinomycetota</taxon>
        <taxon>Rubrobacteria</taxon>
        <taxon>Rubrobacterales</taxon>
        <taxon>Rubrobacteraceae</taxon>
        <taxon>environmental samples</taxon>
    </lineage>
</organism>
<dbReference type="SUPFAM" id="SSF52540">
    <property type="entry name" value="P-loop containing nucleoside triphosphate hydrolases"/>
    <property type="match status" value="1"/>
</dbReference>
<evidence type="ECO:0000313" key="2">
    <source>
        <dbReference type="EMBL" id="CAA9425231.1"/>
    </source>
</evidence>
<evidence type="ECO:0008006" key="3">
    <source>
        <dbReference type="Google" id="ProtNLM"/>
    </source>
</evidence>
<protein>
    <recommendedName>
        <fullName evidence="3">ATP-binding protein</fullName>
    </recommendedName>
</protein>
<feature type="region of interest" description="Disordered" evidence="1">
    <location>
        <begin position="496"/>
        <end position="545"/>
    </location>
</feature>
<feature type="compositionally biased region" description="Low complexity" evidence="1">
    <location>
        <begin position="514"/>
        <end position="545"/>
    </location>
</feature>
<dbReference type="InterPro" id="IPR027417">
    <property type="entry name" value="P-loop_NTPase"/>
</dbReference>
<accession>A0A6J4Q1A3</accession>